<name>A0A432MI68_9BACT</name>
<gene>
    <name evidence="2" type="ORF">TsocGM_14890</name>
</gene>
<feature type="region of interest" description="Disordered" evidence="1">
    <location>
        <begin position="451"/>
        <end position="480"/>
    </location>
</feature>
<evidence type="ECO:0000313" key="2">
    <source>
        <dbReference type="EMBL" id="RUL86927.1"/>
    </source>
</evidence>
<feature type="compositionally biased region" description="Low complexity" evidence="1">
    <location>
        <begin position="455"/>
        <end position="465"/>
    </location>
</feature>
<evidence type="ECO:0000256" key="1">
    <source>
        <dbReference type="SAM" id="MobiDB-lite"/>
    </source>
</evidence>
<proteinExistence type="predicted"/>
<dbReference type="AlphaFoldDB" id="A0A432MI68"/>
<dbReference type="EMBL" id="RYZH01000028">
    <property type="protein sequence ID" value="RUL86927.1"/>
    <property type="molecule type" value="Genomic_DNA"/>
</dbReference>
<organism evidence="2 3">
    <name type="scientific">Tautonia sociabilis</name>
    <dbReference type="NCBI Taxonomy" id="2080755"/>
    <lineage>
        <taxon>Bacteria</taxon>
        <taxon>Pseudomonadati</taxon>
        <taxon>Planctomycetota</taxon>
        <taxon>Planctomycetia</taxon>
        <taxon>Isosphaerales</taxon>
        <taxon>Isosphaeraceae</taxon>
        <taxon>Tautonia</taxon>
    </lineage>
</organism>
<sequence length="496" mass="49935">MLSAVLRGVDVDGDTWTLRLAGPGALQVINQPGSDGVTPVPLGQPGLIDTITYQGANPATTRLIGAVTKGPNGDGRVYFANLVSPASNPPGPGIGVGALAIDMPDFWLGDTSPGGTETVQGTISIPDGVATLNFGGVDTTAFFGTDPSQRLDQNGQSDRFTISLGLPTRVGTSIIVDRIITANQPATGTGQGQQATQDTVSINVAGRLNVFQANAIEGDPTLDLGDSGVFQGDNPGGTTIVSSAPQVVGSQVATGAIGRFRIGGDATNLSVQVTGNNARLTNFFIGGETNKVSVSAVEGVRTALFGLGMDTVSIEAGQIEQLSANRGAVGSSVVVGGSAGSLAFGGDVINTNILAGYTPGTAGGSPTAEGGGTMTIRVGGDLFDSIIAASVQPFQGVFGSPNDLVIPTGYINAKVEGLIDNSLNPAVDPSSADSAFFAKRVRLENGPVVPPAAPGAPYRPRLGPGRTPGVEGLSGGIGSPAYKEVKRFNARRPLSG</sequence>
<reference evidence="2 3" key="1">
    <citation type="submission" date="2018-12" db="EMBL/GenBank/DDBJ databases">
        <authorList>
            <person name="Toschakov S.V."/>
        </authorList>
    </citation>
    <scope>NUCLEOTIDE SEQUENCE [LARGE SCALE GENOMIC DNA]</scope>
    <source>
        <strain evidence="2 3">GM2012</strain>
    </source>
</reference>
<reference evidence="2 3" key="2">
    <citation type="submission" date="2019-01" db="EMBL/GenBank/DDBJ databases">
        <title>Tautonia sociabilis, a novel thermotolerant planctomycete of Isosphaeraceae family, isolated from a 4000 m deep subterranean habitat.</title>
        <authorList>
            <person name="Kovaleva O.L."/>
            <person name="Elcheninov A.G."/>
            <person name="Van Heerden E."/>
            <person name="Toshchakov S.V."/>
            <person name="Novikov A."/>
            <person name="Bonch-Osmolovskaya E.A."/>
            <person name="Kublanov I.V."/>
        </authorList>
    </citation>
    <scope>NUCLEOTIDE SEQUENCE [LARGE SCALE GENOMIC DNA]</scope>
    <source>
        <strain evidence="2 3">GM2012</strain>
    </source>
</reference>
<protein>
    <submittedName>
        <fullName evidence="2">Uncharacterized protein</fullName>
    </submittedName>
</protein>
<keyword evidence="3" id="KW-1185">Reference proteome</keyword>
<dbReference type="RefSeq" id="WP_126726262.1">
    <property type="nucleotide sequence ID" value="NZ_RYZH01000028.1"/>
</dbReference>
<comment type="caution">
    <text evidence="2">The sequence shown here is derived from an EMBL/GenBank/DDBJ whole genome shotgun (WGS) entry which is preliminary data.</text>
</comment>
<dbReference type="Proteomes" id="UP000280296">
    <property type="component" value="Unassembled WGS sequence"/>
</dbReference>
<accession>A0A432MI68</accession>
<evidence type="ECO:0000313" key="3">
    <source>
        <dbReference type="Proteomes" id="UP000280296"/>
    </source>
</evidence>
<dbReference type="OrthoDB" id="237991at2"/>